<organism evidence="1 2">
    <name type="scientific">Fulvimarina manganoxydans</name>
    <dbReference type="NCBI Taxonomy" id="937218"/>
    <lineage>
        <taxon>Bacteria</taxon>
        <taxon>Pseudomonadati</taxon>
        <taxon>Pseudomonadota</taxon>
        <taxon>Alphaproteobacteria</taxon>
        <taxon>Hyphomicrobiales</taxon>
        <taxon>Aurantimonadaceae</taxon>
        <taxon>Fulvimarina</taxon>
    </lineage>
</organism>
<sequence length="68" mass="7621">MTTKIYNANRFAVSQHFIAKSGMIVEPGVAIQLDEIPARALIKNLPRRAQIHHFLPLRSRPSLTARSA</sequence>
<proteinExistence type="predicted"/>
<dbReference type="STRING" id="937218.SAMN06297251_1449"/>
<keyword evidence="2" id="KW-1185">Reference proteome</keyword>
<dbReference type="AlphaFoldDB" id="A0A1W2F0F6"/>
<evidence type="ECO:0000313" key="1">
    <source>
        <dbReference type="EMBL" id="SMD14938.1"/>
    </source>
</evidence>
<name>A0A1W2F0F6_9HYPH</name>
<gene>
    <name evidence="1" type="ORF">SAMN06297251_1449</name>
</gene>
<dbReference type="Proteomes" id="UP000192656">
    <property type="component" value="Unassembled WGS sequence"/>
</dbReference>
<accession>A0A1W2F0F6</accession>
<protein>
    <submittedName>
        <fullName evidence="1">Uncharacterized protein</fullName>
    </submittedName>
</protein>
<reference evidence="1 2" key="1">
    <citation type="submission" date="2017-04" db="EMBL/GenBank/DDBJ databases">
        <authorList>
            <person name="Afonso C.L."/>
            <person name="Miller P.J."/>
            <person name="Scott M.A."/>
            <person name="Spackman E."/>
            <person name="Goraichik I."/>
            <person name="Dimitrov K.M."/>
            <person name="Suarez D.L."/>
            <person name="Swayne D.E."/>
        </authorList>
    </citation>
    <scope>NUCLEOTIDE SEQUENCE [LARGE SCALE GENOMIC DNA]</scope>
    <source>
        <strain evidence="1 2">CGMCC 1.10972</strain>
    </source>
</reference>
<evidence type="ECO:0000313" key="2">
    <source>
        <dbReference type="Proteomes" id="UP000192656"/>
    </source>
</evidence>
<dbReference type="EMBL" id="FWXR01000044">
    <property type="protein sequence ID" value="SMD14938.1"/>
    <property type="molecule type" value="Genomic_DNA"/>
</dbReference>